<dbReference type="AlphaFoldDB" id="A0A1D2A8R6"/>
<feature type="compositionally biased region" description="Low complexity" evidence="1">
    <location>
        <begin position="192"/>
        <end position="203"/>
    </location>
</feature>
<accession>A0A1D2A8R6</accession>
<gene>
    <name evidence="3" type="ORF">g.15514</name>
    <name evidence="2" type="ORF">g.15515</name>
</gene>
<evidence type="ECO:0000313" key="2">
    <source>
        <dbReference type="EMBL" id="JAT75335.1"/>
    </source>
</evidence>
<feature type="compositionally biased region" description="Polar residues" evidence="1">
    <location>
        <begin position="165"/>
        <end position="184"/>
    </location>
</feature>
<evidence type="ECO:0000313" key="3">
    <source>
        <dbReference type="EMBL" id="JAT76107.1"/>
    </source>
</evidence>
<protein>
    <submittedName>
        <fullName evidence="2">Uncharacterized protein</fullName>
    </submittedName>
</protein>
<feature type="region of interest" description="Disordered" evidence="1">
    <location>
        <begin position="159"/>
        <end position="203"/>
    </location>
</feature>
<proteinExistence type="predicted"/>
<feature type="region of interest" description="Disordered" evidence="1">
    <location>
        <begin position="28"/>
        <end position="89"/>
    </location>
</feature>
<dbReference type="EMBL" id="GDKF01003287">
    <property type="protein sequence ID" value="JAT75335.1"/>
    <property type="molecule type" value="Transcribed_RNA"/>
</dbReference>
<organism evidence="2">
    <name type="scientific">Auxenochlorella protothecoides</name>
    <name type="common">Green microalga</name>
    <name type="synonym">Chlorella protothecoides</name>
    <dbReference type="NCBI Taxonomy" id="3075"/>
    <lineage>
        <taxon>Eukaryota</taxon>
        <taxon>Viridiplantae</taxon>
        <taxon>Chlorophyta</taxon>
        <taxon>core chlorophytes</taxon>
        <taxon>Trebouxiophyceae</taxon>
        <taxon>Chlorellales</taxon>
        <taxon>Chlorellaceae</taxon>
        <taxon>Auxenochlorella</taxon>
    </lineage>
</organism>
<name>A0A1D2A8R6_AUXPR</name>
<dbReference type="EMBL" id="GDKF01002515">
    <property type="protein sequence ID" value="JAT76107.1"/>
    <property type="molecule type" value="Transcribed_RNA"/>
</dbReference>
<sequence>MFALRRQPPFGVEDFRPIPEARGAVHDEKWDPGWWEGGGRGEVGWLSPPVPNLSGLQSIPSMMPGTGSPGASAPSIPKGSPNEGPRRYPVAQDVGVPVKLDCRAFRGDGHDAQSFLRQGRSRGNLLSLDATHPSAASCGSASPLPHAYPSSPSHCLYPPSAPHPTLTTALSQRSLPRSPTSSSFAPGPQRPSPLSSSSTRASTPGWRLTRYCEHRAGMTGWSCMVRHTPGVTARGGGAWHVPRVLDRTPLSLPLPLSLTSAQARVLPVVSAPATNMLLSSDRSLASDRGPLVLGSRVLRSRDPSE</sequence>
<evidence type="ECO:0000256" key="1">
    <source>
        <dbReference type="SAM" id="MobiDB-lite"/>
    </source>
</evidence>
<reference evidence="2" key="1">
    <citation type="submission" date="2015-08" db="EMBL/GenBank/DDBJ databases">
        <authorList>
            <person name="Babu N.S."/>
            <person name="Beckwith C.J."/>
            <person name="Beseler K.G."/>
            <person name="Brison A."/>
            <person name="Carone J.V."/>
            <person name="Caskin T.P."/>
            <person name="Diamond M."/>
            <person name="Durham M.E."/>
            <person name="Foxe J.M."/>
            <person name="Go M."/>
            <person name="Henderson B.A."/>
            <person name="Jones I.B."/>
            <person name="McGettigan J.A."/>
            <person name="Micheletti S.J."/>
            <person name="Nasrallah M.E."/>
            <person name="Ortiz D."/>
            <person name="Piller C.R."/>
            <person name="Privatt S.R."/>
            <person name="Schneider S.L."/>
            <person name="Sharp S."/>
            <person name="Smith T.C."/>
            <person name="Stanton J.D."/>
            <person name="Ullery H.E."/>
            <person name="Wilson R.J."/>
            <person name="Serrano M.G."/>
            <person name="Buck G."/>
            <person name="Lee V."/>
            <person name="Wang Y."/>
            <person name="Carvalho R."/>
            <person name="Voegtly L."/>
            <person name="Shi R."/>
            <person name="Duckworth R."/>
            <person name="Johnson A."/>
            <person name="Loviza R."/>
            <person name="Walstead R."/>
            <person name="Shah Z."/>
            <person name="Kiflezghi M."/>
            <person name="Wade K."/>
            <person name="Ball S.L."/>
            <person name="Bradley K.W."/>
            <person name="Asai D.J."/>
            <person name="Bowman C.A."/>
            <person name="Russell D.A."/>
            <person name="Pope W.H."/>
            <person name="Jacobs-Sera D."/>
            <person name="Hendrix R.W."/>
            <person name="Hatfull G.F."/>
        </authorList>
    </citation>
    <scope>NUCLEOTIDE SEQUENCE</scope>
</reference>